<dbReference type="Proteomes" id="UP001145087">
    <property type="component" value="Unassembled WGS sequence"/>
</dbReference>
<accession>A0A9X3J5J4</accession>
<dbReference type="AlphaFoldDB" id="A0A9X3J5J4"/>
<sequence>MIKKLSLMLLTVVLVFVSCEQPMDPLVESVNQTKALLHANQWHVDDFSIELKDEDIPPPILWNLADSLSMAGIFDLDDMVFDASEMRKMIVEFTPDGKIVPLNEETQWLKTDDEHIASYFVINDQSLRIKNNKVTLHYKYFYYSDENQLLLTVTENEAASLISDINEKLIDRISNQSPDKLADIITSILYNNEALHEIINNALVDMISGKLDFINDINPDEASKYLAEEILMALQSIDWETKLTEILKEELEKITGIDAEAVAQQMSTAIALKINESLSVENIYDFVLPYLDNLVSNPEQSSEQIAQLIVQLFFTVFNQDNLQTIISNAWTDFTMLNDEQVAEISAKLTNIVQDLWINEDALVSLLLPFTQKIDETSILKMGELADQATESIKVLVGKINETFPDLNLTPDYENLNSSIKTIFIAAKPAIGLAGGPEKAAQGVANIVLDNFITTELLNNTFSSAIKYLQTIDAEMVGEKIASWLVNLEEKLAPEIIENLKQLFGPIFENINPEFTAFKIAKALNGFISESVTPEALNNLIYPILKAFTEINAEAVANFIAVKLLESDLINGIINQENLEQILLPVLTAISDSDTEEIAQSLIDAILNTGIFEDILTEERASTLIAVLIYNASWEEVKIVNNFKEATIILRHE</sequence>
<name>A0A9X3J5J4_9BACT</name>
<reference evidence="2" key="1">
    <citation type="submission" date="2022-11" db="EMBL/GenBank/DDBJ databases">
        <title>Marilongibacter aestuarii gen. nov., sp. nov., isolated from tidal flat sediment.</title>
        <authorList>
            <person name="Jiayan W."/>
        </authorList>
    </citation>
    <scope>NUCLEOTIDE SEQUENCE</scope>
    <source>
        <strain evidence="2">Z1-6</strain>
    </source>
</reference>
<proteinExistence type="predicted"/>
<dbReference type="PROSITE" id="PS51257">
    <property type="entry name" value="PROKAR_LIPOPROTEIN"/>
    <property type="match status" value="1"/>
</dbReference>
<feature type="signal peptide" evidence="1">
    <location>
        <begin position="1"/>
        <end position="20"/>
    </location>
</feature>
<evidence type="ECO:0000256" key="1">
    <source>
        <dbReference type="SAM" id="SignalP"/>
    </source>
</evidence>
<comment type="caution">
    <text evidence="2">The sequence shown here is derived from an EMBL/GenBank/DDBJ whole genome shotgun (WGS) entry which is preliminary data.</text>
</comment>
<keyword evidence="3" id="KW-1185">Reference proteome</keyword>
<evidence type="ECO:0000313" key="3">
    <source>
        <dbReference type="Proteomes" id="UP001145087"/>
    </source>
</evidence>
<feature type="chain" id="PRO_5040796541" evidence="1">
    <location>
        <begin position="21"/>
        <end position="652"/>
    </location>
</feature>
<keyword evidence="1" id="KW-0732">Signal</keyword>
<dbReference type="EMBL" id="JAPOHD010000012">
    <property type="protein sequence ID" value="MCY1719967.1"/>
    <property type="molecule type" value="Genomic_DNA"/>
</dbReference>
<organism evidence="2 3">
    <name type="scientific">Draconibacterium aestuarii</name>
    <dbReference type="NCBI Taxonomy" id="2998507"/>
    <lineage>
        <taxon>Bacteria</taxon>
        <taxon>Pseudomonadati</taxon>
        <taxon>Bacteroidota</taxon>
        <taxon>Bacteroidia</taxon>
        <taxon>Marinilabiliales</taxon>
        <taxon>Prolixibacteraceae</taxon>
        <taxon>Draconibacterium</taxon>
    </lineage>
</organism>
<protein>
    <submittedName>
        <fullName evidence="2">Uncharacterized protein</fullName>
    </submittedName>
</protein>
<dbReference type="RefSeq" id="WP_343332299.1">
    <property type="nucleotide sequence ID" value="NZ_JAPOHD010000012.1"/>
</dbReference>
<gene>
    <name evidence="2" type="ORF">OU798_06405</name>
</gene>
<evidence type="ECO:0000313" key="2">
    <source>
        <dbReference type="EMBL" id="MCY1719967.1"/>
    </source>
</evidence>